<proteinExistence type="predicted"/>
<evidence type="ECO:0000256" key="1">
    <source>
        <dbReference type="ARBA" id="ARBA00004141"/>
    </source>
</evidence>
<feature type="transmembrane region" description="Helical" evidence="6">
    <location>
        <begin position="501"/>
        <end position="528"/>
    </location>
</feature>
<dbReference type="EMBL" id="KV748881">
    <property type="protein sequence ID" value="OCL12418.1"/>
    <property type="molecule type" value="Genomic_DNA"/>
</dbReference>
<feature type="transmembrane region" description="Helical" evidence="6">
    <location>
        <begin position="45"/>
        <end position="64"/>
    </location>
</feature>
<dbReference type="PANTHER" id="PTHR11785:SF382">
    <property type="entry name" value="LOW-AFFINITY METHIONINE PERMEASE"/>
    <property type="match status" value="1"/>
</dbReference>
<keyword evidence="3 6" id="KW-1133">Transmembrane helix</keyword>
<feature type="transmembrane region" description="Helical" evidence="6">
    <location>
        <begin position="259"/>
        <end position="276"/>
    </location>
</feature>
<keyword evidence="8" id="KW-1185">Reference proteome</keyword>
<evidence type="ECO:0000256" key="6">
    <source>
        <dbReference type="SAM" id="Phobius"/>
    </source>
</evidence>
<evidence type="ECO:0000313" key="8">
    <source>
        <dbReference type="Proteomes" id="UP000250140"/>
    </source>
</evidence>
<keyword evidence="4 6" id="KW-0472">Membrane</keyword>
<feature type="transmembrane region" description="Helical" evidence="6">
    <location>
        <begin position="182"/>
        <end position="200"/>
    </location>
</feature>
<keyword evidence="2 6" id="KW-0812">Transmembrane</keyword>
<dbReference type="PIRSF" id="PIRSF006060">
    <property type="entry name" value="AA_transporter"/>
    <property type="match status" value="1"/>
</dbReference>
<evidence type="ECO:0000256" key="3">
    <source>
        <dbReference type="ARBA" id="ARBA00022989"/>
    </source>
</evidence>
<feature type="transmembrane region" description="Helical" evidence="6">
    <location>
        <begin position="297"/>
        <end position="318"/>
    </location>
</feature>
<accession>A0A8E2F9J6</accession>
<dbReference type="AlphaFoldDB" id="A0A8E2F9J6"/>
<evidence type="ECO:0000256" key="4">
    <source>
        <dbReference type="ARBA" id="ARBA00023136"/>
    </source>
</evidence>
<dbReference type="GO" id="GO:0015179">
    <property type="term" value="F:L-amino acid transmembrane transporter activity"/>
    <property type="evidence" value="ECO:0007669"/>
    <property type="project" value="TreeGrafter"/>
</dbReference>
<feature type="transmembrane region" description="Helical" evidence="6">
    <location>
        <begin position="212"/>
        <end position="233"/>
    </location>
</feature>
<feature type="compositionally biased region" description="Basic and acidic residues" evidence="5">
    <location>
        <begin position="1"/>
        <end position="10"/>
    </location>
</feature>
<feature type="region of interest" description="Disordered" evidence="5">
    <location>
        <begin position="1"/>
        <end position="31"/>
    </location>
</feature>
<dbReference type="Pfam" id="PF13520">
    <property type="entry name" value="AA_permease_2"/>
    <property type="match status" value="1"/>
</dbReference>
<feature type="transmembrane region" description="Helical" evidence="6">
    <location>
        <begin position="76"/>
        <end position="93"/>
    </location>
</feature>
<dbReference type="Gene3D" id="1.20.1740.10">
    <property type="entry name" value="Amino acid/polyamine transporter I"/>
    <property type="match status" value="1"/>
</dbReference>
<feature type="transmembrane region" description="Helical" evidence="6">
    <location>
        <begin position="435"/>
        <end position="455"/>
    </location>
</feature>
<dbReference type="PANTHER" id="PTHR11785">
    <property type="entry name" value="AMINO ACID TRANSPORTER"/>
    <property type="match status" value="1"/>
</dbReference>
<organism evidence="7 8">
    <name type="scientific">Glonium stellatum</name>
    <dbReference type="NCBI Taxonomy" id="574774"/>
    <lineage>
        <taxon>Eukaryota</taxon>
        <taxon>Fungi</taxon>
        <taxon>Dikarya</taxon>
        <taxon>Ascomycota</taxon>
        <taxon>Pezizomycotina</taxon>
        <taxon>Dothideomycetes</taxon>
        <taxon>Pleosporomycetidae</taxon>
        <taxon>Gloniales</taxon>
        <taxon>Gloniaceae</taxon>
        <taxon>Glonium</taxon>
    </lineage>
</organism>
<feature type="transmembrane region" description="Helical" evidence="6">
    <location>
        <begin position="467"/>
        <end position="489"/>
    </location>
</feature>
<name>A0A8E2F9J6_9PEZI</name>
<feature type="transmembrane region" description="Helical" evidence="6">
    <location>
        <begin position="351"/>
        <end position="372"/>
    </location>
</feature>
<dbReference type="Proteomes" id="UP000250140">
    <property type="component" value="Unassembled WGS sequence"/>
</dbReference>
<feature type="transmembrane region" description="Helical" evidence="6">
    <location>
        <begin position="548"/>
        <end position="568"/>
    </location>
</feature>
<gene>
    <name evidence="7" type="ORF">AOQ84DRAFT_429918</name>
</gene>
<evidence type="ECO:0000256" key="5">
    <source>
        <dbReference type="SAM" id="MobiDB-lite"/>
    </source>
</evidence>
<sequence length="629" mass="69427">MDPAQVDHRAHSFISEGPSDNDRSELSAAGPNTIITKAPEKRFRLGYWSVMGLVINRMIGTGIFNTPSTAMRGTRSVGITLLFWLCGAIYTLAGTHLHIEYGLTTPRYEFEGVEQGIPRSGGALNYLQYVFKKPAYRHKTVALSACVYGLTFILLGNMSGNCIVFAIRTFQAADIPASNGPVRGLAIGIATLACFVHAFSRRGGIWLGNLLAFIKVLILLLIIVTGICAYAGVFHTRARDTASDNLSTKHAFADAASDPYGYAQAFLAIIFAYAGFEQPNSVLSEIGRPRTKFPWGTSISVGIVCLLYMGVNLIYMIVVPRSVQIDSQYNVALEFFQETFGTLGNNKPQRILSAFMAISSLGNIIVMTFTAARIKQEIAKEGILPWSKIFGQSIDLSIGRFLNWCNRTPVIARPLYFILHFSWLDPKEHSQETPVGALFLHWLFTVVLILATVGQSPADAYSVLVSLYSYTIVAFFGFALAVGMLYLRFSPSSHWKDKSKGFVPFFSILSALVFGIGNLFPLIALWVPPSGNYARVTVAKVAWFATPVVGWSVIGFGALWWVGFIIIAKRKESKEGKIFTVEKFPEFERDPPSSGPPVQIHETVCLSWVGKENLPEFEVDYQLSRQASY</sequence>
<dbReference type="OrthoDB" id="5982228at2759"/>
<dbReference type="InterPro" id="IPR050598">
    <property type="entry name" value="AminoAcid_Transporter"/>
</dbReference>
<dbReference type="GO" id="GO:0016020">
    <property type="term" value="C:membrane"/>
    <property type="evidence" value="ECO:0007669"/>
    <property type="project" value="UniProtKB-SubCell"/>
</dbReference>
<comment type="subcellular location">
    <subcellularLocation>
        <location evidence="1">Membrane</location>
        <topology evidence="1">Multi-pass membrane protein</topology>
    </subcellularLocation>
</comment>
<protein>
    <submittedName>
        <fullName evidence="7">Amino acid transporter</fullName>
    </submittedName>
</protein>
<evidence type="ECO:0000256" key="2">
    <source>
        <dbReference type="ARBA" id="ARBA00022692"/>
    </source>
</evidence>
<feature type="transmembrane region" description="Helical" evidence="6">
    <location>
        <begin position="141"/>
        <end position="170"/>
    </location>
</feature>
<reference evidence="7 8" key="1">
    <citation type="journal article" date="2016" name="Nat. Commun.">
        <title>Ectomycorrhizal ecology is imprinted in the genome of the dominant symbiotic fungus Cenococcum geophilum.</title>
        <authorList>
            <consortium name="DOE Joint Genome Institute"/>
            <person name="Peter M."/>
            <person name="Kohler A."/>
            <person name="Ohm R.A."/>
            <person name="Kuo A."/>
            <person name="Krutzmann J."/>
            <person name="Morin E."/>
            <person name="Arend M."/>
            <person name="Barry K.W."/>
            <person name="Binder M."/>
            <person name="Choi C."/>
            <person name="Clum A."/>
            <person name="Copeland A."/>
            <person name="Grisel N."/>
            <person name="Haridas S."/>
            <person name="Kipfer T."/>
            <person name="LaButti K."/>
            <person name="Lindquist E."/>
            <person name="Lipzen A."/>
            <person name="Maire R."/>
            <person name="Meier B."/>
            <person name="Mihaltcheva S."/>
            <person name="Molinier V."/>
            <person name="Murat C."/>
            <person name="Poggeler S."/>
            <person name="Quandt C.A."/>
            <person name="Sperisen C."/>
            <person name="Tritt A."/>
            <person name="Tisserant E."/>
            <person name="Crous P.W."/>
            <person name="Henrissat B."/>
            <person name="Nehls U."/>
            <person name="Egli S."/>
            <person name="Spatafora J.W."/>
            <person name="Grigoriev I.V."/>
            <person name="Martin F.M."/>
        </authorList>
    </citation>
    <scope>NUCLEOTIDE SEQUENCE [LARGE SCALE GENOMIC DNA]</scope>
    <source>
        <strain evidence="7 8">CBS 207.34</strain>
    </source>
</reference>
<evidence type="ECO:0000313" key="7">
    <source>
        <dbReference type="EMBL" id="OCL12418.1"/>
    </source>
</evidence>
<dbReference type="InterPro" id="IPR002293">
    <property type="entry name" value="AA/rel_permease1"/>
</dbReference>